<dbReference type="InterPro" id="IPR024344">
    <property type="entry name" value="MDMPI_metal-binding"/>
</dbReference>
<keyword evidence="2" id="KW-0413">Isomerase</keyword>
<dbReference type="AlphaFoldDB" id="A0AAU2JRY4"/>
<proteinExistence type="predicted"/>
<accession>A0AAU2JRY4</accession>
<reference evidence="2" key="1">
    <citation type="submission" date="2022-10" db="EMBL/GenBank/DDBJ databases">
        <title>The complete genomes of actinobacterial strains from the NBC collection.</title>
        <authorList>
            <person name="Joergensen T.S."/>
            <person name="Alvarez Arevalo M."/>
            <person name="Sterndorff E.B."/>
            <person name="Faurdal D."/>
            <person name="Vuksanovic O."/>
            <person name="Mourched A.-S."/>
            <person name="Charusanti P."/>
            <person name="Shaw S."/>
            <person name="Blin K."/>
            <person name="Weber T."/>
        </authorList>
    </citation>
    <scope>NUCLEOTIDE SEQUENCE</scope>
    <source>
        <strain evidence="2">NBC_00049</strain>
    </source>
</reference>
<protein>
    <submittedName>
        <fullName evidence="2">Maleylpyruvate isomerase N-terminal domain-containing protein</fullName>
    </submittedName>
</protein>
<gene>
    <name evidence="2" type="ORF">OG327_20225</name>
</gene>
<dbReference type="GO" id="GO:0046872">
    <property type="term" value="F:metal ion binding"/>
    <property type="evidence" value="ECO:0007669"/>
    <property type="project" value="InterPro"/>
</dbReference>
<evidence type="ECO:0000259" key="1">
    <source>
        <dbReference type="Pfam" id="PF11716"/>
    </source>
</evidence>
<organism evidence="2">
    <name type="scientific">Streptomyces sp. NBC_00049</name>
    <dbReference type="NCBI Taxonomy" id="2903617"/>
    <lineage>
        <taxon>Bacteria</taxon>
        <taxon>Bacillati</taxon>
        <taxon>Actinomycetota</taxon>
        <taxon>Actinomycetes</taxon>
        <taxon>Kitasatosporales</taxon>
        <taxon>Streptomycetaceae</taxon>
        <taxon>Streptomyces</taxon>
    </lineage>
</organism>
<dbReference type="Pfam" id="PF11716">
    <property type="entry name" value="MDMPI_N"/>
    <property type="match status" value="1"/>
</dbReference>
<dbReference type="GO" id="GO:0016853">
    <property type="term" value="F:isomerase activity"/>
    <property type="evidence" value="ECO:0007669"/>
    <property type="project" value="UniProtKB-KW"/>
</dbReference>
<dbReference type="EMBL" id="CP108264">
    <property type="protein sequence ID" value="WTU75460.1"/>
    <property type="molecule type" value="Genomic_DNA"/>
</dbReference>
<dbReference type="InterPro" id="IPR034660">
    <property type="entry name" value="DinB/YfiT-like"/>
</dbReference>
<sequence length="217" mass="22894">MSISPQVNEQELPTMRSMTGPDVERAAAEAVSALAPHTGRDWRVPAGSLDWSCWTTAAHIAHDLTAYAFQVASRAGSGYLPLDLRVRPDTPPAEVLTAVSAGARLLSAAVAAADPADRAWHWGPCDPAGFAAMGVAELLLHTYDIAQGLGLDWLPPEEPSAGVLARLFPDVRVGGPSAPGLLWAAGRIALPERPRRTSWSWRAALTDPPAAGAETVR</sequence>
<evidence type="ECO:0000313" key="2">
    <source>
        <dbReference type="EMBL" id="WTU75460.1"/>
    </source>
</evidence>
<dbReference type="SUPFAM" id="SSF109854">
    <property type="entry name" value="DinB/YfiT-like putative metalloenzymes"/>
    <property type="match status" value="1"/>
</dbReference>
<feature type="domain" description="Mycothiol-dependent maleylpyruvate isomerase metal-binding" evidence="1">
    <location>
        <begin position="25"/>
        <end position="146"/>
    </location>
</feature>
<name>A0AAU2JRY4_9ACTN</name>